<dbReference type="AlphaFoldDB" id="A0A0N4VN96"/>
<accession>A0A0N4VN96</accession>
<dbReference type="OrthoDB" id="286301at2759"/>
<keyword evidence="4" id="KW-1185">Reference proteome</keyword>
<keyword evidence="1" id="KW-0732">Signal</keyword>
<evidence type="ECO:0000256" key="1">
    <source>
        <dbReference type="SAM" id="SignalP"/>
    </source>
</evidence>
<dbReference type="GO" id="GO:0007155">
    <property type="term" value="P:cell adhesion"/>
    <property type="evidence" value="ECO:0007669"/>
    <property type="project" value="TreeGrafter"/>
</dbReference>
<reference evidence="3 4" key="2">
    <citation type="submission" date="2018-10" db="EMBL/GenBank/DDBJ databases">
        <authorList>
            <consortium name="Pathogen Informatics"/>
        </authorList>
    </citation>
    <scope>NUCLEOTIDE SEQUENCE [LARGE SCALE GENOMIC DNA]</scope>
</reference>
<dbReference type="InterPro" id="IPR036378">
    <property type="entry name" value="FAS1_dom_sf"/>
</dbReference>
<evidence type="ECO:0000313" key="5">
    <source>
        <dbReference type="WBParaSite" id="EVEC_0001244201-mRNA-1"/>
    </source>
</evidence>
<gene>
    <name evidence="3" type="ORF">EVEC_LOCUS11642</name>
</gene>
<feature type="domain" description="FAS1" evidence="2">
    <location>
        <begin position="504"/>
        <end position="636"/>
    </location>
</feature>
<dbReference type="Proteomes" id="UP000274131">
    <property type="component" value="Unassembled WGS sequence"/>
</dbReference>
<dbReference type="InterPro" id="IPR000782">
    <property type="entry name" value="FAS1_domain"/>
</dbReference>
<dbReference type="STRING" id="51028.A0A0N4VN96"/>
<feature type="signal peptide" evidence="1">
    <location>
        <begin position="1"/>
        <end position="22"/>
    </location>
</feature>
<dbReference type="SMART" id="SM00554">
    <property type="entry name" value="FAS1"/>
    <property type="match status" value="2"/>
</dbReference>
<dbReference type="WBParaSite" id="EVEC_0001244201-mRNA-1">
    <property type="protein sequence ID" value="EVEC_0001244201-mRNA-1"/>
    <property type="gene ID" value="EVEC_0001244201"/>
</dbReference>
<feature type="domain" description="FAS1" evidence="2">
    <location>
        <begin position="372"/>
        <end position="500"/>
    </location>
</feature>
<dbReference type="GO" id="GO:0031012">
    <property type="term" value="C:extracellular matrix"/>
    <property type="evidence" value="ECO:0007669"/>
    <property type="project" value="TreeGrafter"/>
</dbReference>
<evidence type="ECO:0000313" key="4">
    <source>
        <dbReference type="Proteomes" id="UP000274131"/>
    </source>
</evidence>
<proteinExistence type="predicted"/>
<dbReference type="InterPro" id="IPR050904">
    <property type="entry name" value="Adhesion/Biosynth-related"/>
</dbReference>
<dbReference type="PANTHER" id="PTHR10900:SF114">
    <property type="entry name" value="FAS1 DOMAIN-CONTAINING PROTEIN"/>
    <property type="match status" value="1"/>
</dbReference>
<evidence type="ECO:0000259" key="2">
    <source>
        <dbReference type="PROSITE" id="PS50213"/>
    </source>
</evidence>
<dbReference type="GO" id="GO:0030198">
    <property type="term" value="P:extracellular matrix organization"/>
    <property type="evidence" value="ECO:0007669"/>
    <property type="project" value="TreeGrafter"/>
</dbReference>
<dbReference type="PANTHER" id="PTHR10900">
    <property type="entry name" value="PERIOSTIN-RELATED"/>
    <property type="match status" value="1"/>
</dbReference>
<feature type="chain" id="PRO_5043123071" evidence="1">
    <location>
        <begin position="23"/>
        <end position="656"/>
    </location>
</feature>
<reference evidence="5" key="1">
    <citation type="submission" date="2017-02" db="UniProtKB">
        <authorList>
            <consortium name="WormBaseParasite"/>
        </authorList>
    </citation>
    <scope>IDENTIFICATION</scope>
</reference>
<dbReference type="EMBL" id="UXUI01012442">
    <property type="protein sequence ID" value="VDD96891.1"/>
    <property type="molecule type" value="Genomic_DNA"/>
</dbReference>
<name>A0A0N4VN96_ENTVE</name>
<organism evidence="5">
    <name type="scientific">Enterobius vermicularis</name>
    <name type="common">Human pinworm</name>
    <dbReference type="NCBI Taxonomy" id="51028"/>
    <lineage>
        <taxon>Eukaryota</taxon>
        <taxon>Metazoa</taxon>
        <taxon>Ecdysozoa</taxon>
        <taxon>Nematoda</taxon>
        <taxon>Chromadorea</taxon>
        <taxon>Rhabditida</taxon>
        <taxon>Spirurina</taxon>
        <taxon>Oxyuridomorpha</taxon>
        <taxon>Oxyuroidea</taxon>
        <taxon>Oxyuridae</taxon>
        <taxon>Enterobius</taxon>
    </lineage>
</organism>
<evidence type="ECO:0000313" key="3">
    <source>
        <dbReference type="EMBL" id="VDD96891.1"/>
    </source>
</evidence>
<dbReference type="SUPFAM" id="SSF82153">
    <property type="entry name" value="FAS1 domain"/>
    <property type="match status" value="2"/>
</dbReference>
<dbReference type="PROSITE" id="PS50213">
    <property type="entry name" value="FAS1"/>
    <property type="match status" value="3"/>
</dbReference>
<feature type="domain" description="FAS1" evidence="2">
    <location>
        <begin position="167"/>
        <end position="380"/>
    </location>
</feature>
<sequence length="656" mass="73814">MFPLSCFIFFSIFSVTVQLSQFDPLIKRFTSDEFEQNPIGYAFAHLLDDSSPKQNEKIYTVKHSIDDSGQDDTDDYPNFGNVAGKKSRAQSLPTPNFSYKPQEQVNSQASGAITLGEHTCVRERRVEVLNPTDYVSCTHFDNAVRCVSGHGNFSTVRIVECCEGYRAENIHSGCKFESDTADMYDLLPNNTECFKSFSDDVVTSSTIFLPPDEQCSKEKQELDIKNYAIKGVYHDYDLLNGQRLRTKSGGYVIAQEASPGSKYGAALNCIEIKEVNAKDGILFKLSKKIEASYKTVEQYFASDSGFTVFRNHLIREHIFSGFHCSSRLNSSSISALSGNTHTFSRELINGTLTARVDNAKLLETDKVFTNGIVHAIDDVIFDQKFADWRDHLEIFDQEFLKLVEEINPNDDNISALIVPPKELLTNITDKKAFVLNHIVPIKTEKKNRKLISTAYGSEIPSTLNLQDSGHSWQTMIGCVALTKQSVRLCDTDIHFVEKVLPVVKKNLLELVNDRKDLSVFASFLANSSVIQELDLETPKTLYTLFVPSDDAFSKNQIKTLQRNETLAENFVRRHIFKGFICSLNATDSKADSLQNINDDIFPLYHNGDKTYIGDSAVDEADIIATNGIIQIIDNELNSQSTLRRSPYRSILDIFTF</sequence>
<dbReference type="GO" id="GO:0005615">
    <property type="term" value="C:extracellular space"/>
    <property type="evidence" value="ECO:0007669"/>
    <property type="project" value="TreeGrafter"/>
</dbReference>
<dbReference type="Pfam" id="PF02469">
    <property type="entry name" value="Fasciclin"/>
    <property type="match status" value="2"/>
</dbReference>
<protein>
    <submittedName>
        <fullName evidence="5">FAS1 domain-containing protein</fullName>
    </submittedName>
</protein>
<dbReference type="GO" id="GO:0050839">
    <property type="term" value="F:cell adhesion molecule binding"/>
    <property type="evidence" value="ECO:0007669"/>
    <property type="project" value="TreeGrafter"/>
</dbReference>
<dbReference type="Gene3D" id="2.30.180.10">
    <property type="entry name" value="FAS1 domain"/>
    <property type="match status" value="2"/>
</dbReference>